<dbReference type="InterPro" id="IPR013525">
    <property type="entry name" value="ABC2_TM"/>
</dbReference>
<evidence type="ECO:0000256" key="7">
    <source>
        <dbReference type="ARBA" id="ARBA00023047"/>
    </source>
</evidence>
<keyword evidence="7" id="KW-0762">Sugar transport</keyword>
<evidence type="ECO:0000256" key="9">
    <source>
        <dbReference type="SAM" id="Phobius"/>
    </source>
</evidence>
<dbReference type="EMBL" id="CP011126">
    <property type="protein sequence ID" value="AKQ33405.1"/>
    <property type="molecule type" value="Genomic_DNA"/>
</dbReference>
<gene>
    <name evidence="11" type="ORF">CleRT_04650</name>
    <name evidence="12" type="ORF">CleRT_06090</name>
</gene>
<keyword evidence="7" id="KW-0625">Polysaccharide transport</keyword>
<keyword evidence="5 9" id="KW-0812">Transmembrane</keyword>
<keyword evidence="8 9" id="KW-0472">Membrane</keyword>
<keyword evidence="4" id="KW-1003">Cell membrane</keyword>
<sequence>MLKKLFNTLEDFLSLTTHIKIWLHLGWMDIRQRYMGSVLGPLWITLNLSIFLVALGIVYSRLFHQSLQEYIPFLTCGLLAWTFISSVMIDSCDMFIMAKPYLYQIKLPFTLFVYQTLWRNILIFIHNLVVYLMVIFIFKIKITKYALLFFPGFLIVASNLIFISLFIGIISTRYRDMPPLITSLIQVLFFISPITWMPHLVKNASKIIIFNPVTYLIDLIRAPLLGSAPQTNSWYFGLSFFLIGFILVSLIFNTQRHKVPFWL</sequence>
<keyword evidence="6 9" id="KW-1133">Transmembrane helix</keyword>
<dbReference type="PANTHER" id="PTHR30413">
    <property type="entry name" value="INNER MEMBRANE TRANSPORT PERMEASE"/>
    <property type="match status" value="1"/>
</dbReference>
<feature type="transmembrane region" description="Helical" evidence="9">
    <location>
        <begin position="71"/>
        <end position="97"/>
    </location>
</feature>
<evidence type="ECO:0000256" key="1">
    <source>
        <dbReference type="ARBA" id="ARBA00004651"/>
    </source>
</evidence>
<keyword evidence="13" id="KW-1185">Reference proteome</keyword>
<evidence type="ECO:0000256" key="5">
    <source>
        <dbReference type="ARBA" id="ARBA00022692"/>
    </source>
</evidence>
<dbReference type="Proteomes" id="UP000063965">
    <property type="component" value="Chromosome"/>
</dbReference>
<dbReference type="EMBL" id="CP011126">
    <property type="protein sequence ID" value="AKQ33492.1"/>
    <property type="molecule type" value="Genomic_DNA"/>
</dbReference>
<evidence type="ECO:0000313" key="12">
    <source>
        <dbReference type="EMBL" id="AKQ33492.1"/>
    </source>
</evidence>
<evidence type="ECO:0000259" key="10">
    <source>
        <dbReference type="Pfam" id="PF01061"/>
    </source>
</evidence>
<protein>
    <submittedName>
        <fullName evidence="11">Sugar ABC transporter permease</fullName>
    </submittedName>
</protein>
<reference evidence="11 13" key="1">
    <citation type="journal article" date="2015" name="Genome Biol. Evol.">
        <title>Distinctive Genome Reduction Rates Revealed by Genomic Analyses of Two Coxiella-Like Endosymbionts in Ticks.</title>
        <authorList>
            <person name="Gottlieb Y."/>
            <person name="Lalzar I."/>
            <person name="Klasson L."/>
        </authorList>
    </citation>
    <scope>NUCLEOTIDE SEQUENCE [LARGE SCALE GENOMIC DNA]</scope>
    <source>
        <strain evidence="11 13">CRt</strain>
    </source>
</reference>
<evidence type="ECO:0000313" key="13">
    <source>
        <dbReference type="Proteomes" id="UP000063965"/>
    </source>
</evidence>
<organism evidence="11 13">
    <name type="scientific">Candidatus Coxiella mudrowiae</name>
    <dbReference type="NCBI Taxonomy" id="2054173"/>
    <lineage>
        <taxon>Bacteria</taxon>
        <taxon>Pseudomonadati</taxon>
        <taxon>Pseudomonadota</taxon>
        <taxon>Gammaproteobacteria</taxon>
        <taxon>Legionellales</taxon>
        <taxon>Coxiellaceae</taxon>
        <taxon>Coxiella</taxon>
    </lineage>
</organism>
<proteinExistence type="inferred from homology"/>
<feature type="transmembrane region" description="Helical" evidence="9">
    <location>
        <begin position="42"/>
        <end position="59"/>
    </location>
</feature>
<name>A0ABM5UTU1_9COXI</name>
<evidence type="ECO:0000256" key="6">
    <source>
        <dbReference type="ARBA" id="ARBA00022989"/>
    </source>
</evidence>
<evidence type="ECO:0000256" key="3">
    <source>
        <dbReference type="ARBA" id="ARBA00022448"/>
    </source>
</evidence>
<evidence type="ECO:0000256" key="4">
    <source>
        <dbReference type="ARBA" id="ARBA00022475"/>
    </source>
</evidence>
<dbReference type="Pfam" id="PF01061">
    <property type="entry name" value="ABC2_membrane"/>
    <property type="match status" value="1"/>
</dbReference>
<evidence type="ECO:0000313" key="11">
    <source>
        <dbReference type="EMBL" id="AKQ33405.1"/>
    </source>
</evidence>
<evidence type="ECO:0000256" key="2">
    <source>
        <dbReference type="ARBA" id="ARBA00007783"/>
    </source>
</evidence>
<comment type="similarity">
    <text evidence="2">Belongs to the ABC-2 integral membrane protein family.</text>
</comment>
<feature type="transmembrane region" description="Helical" evidence="9">
    <location>
        <begin position="117"/>
        <end position="138"/>
    </location>
</feature>
<feature type="transmembrane region" description="Helical" evidence="9">
    <location>
        <begin position="234"/>
        <end position="252"/>
    </location>
</feature>
<dbReference type="PANTHER" id="PTHR30413:SF10">
    <property type="entry name" value="CAPSULE POLYSACCHARIDE EXPORT INNER-MEMBRANE PROTEIN CTRC"/>
    <property type="match status" value="1"/>
</dbReference>
<evidence type="ECO:0000256" key="8">
    <source>
        <dbReference type="ARBA" id="ARBA00023136"/>
    </source>
</evidence>
<feature type="transmembrane region" description="Helical" evidence="9">
    <location>
        <begin position="145"/>
        <end position="171"/>
    </location>
</feature>
<dbReference type="RefSeq" id="WP_048875061.1">
    <property type="nucleotide sequence ID" value="NZ_CP011126.1"/>
</dbReference>
<keyword evidence="3" id="KW-0813">Transport</keyword>
<feature type="transmembrane region" description="Helical" evidence="9">
    <location>
        <begin position="177"/>
        <end position="196"/>
    </location>
</feature>
<feature type="domain" description="ABC-2 type transporter transmembrane" evidence="10">
    <location>
        <begin position="25"/>
        <end position="223"/>
    </location>
</feature>
<accession>A0ABM5UTU1</accession>
<comment type="subcellular location">
    <subcellularLocation>
        <location evidence="1">Cell membrane</location>
        <topology evidence="1">Multi-pass membrane protein</topology>
    </subcellularLocation>
</comment>